<reference evidence="2" key="1">
    <citation type="submission" date="2021-04" db="EMBL/GenBank/DDBJ databases">
        <title>The genome sequence of Ideonella sp. 4Y11.</title>
        <authorList>
            <person name="Liu Y."/>
        </authorList>
    </citation>
    <scope>NUCLEOTIDE SEQUENCE</scope>
    <source>
        <strain evidence="2">4Y11</strain>
    </source>
</reference>
<feature type="signal peptide" evidence="1">
    <location>
        <begin position="1"/>
        <end position="22"/>
    </location>
</feature>
<proteinExistence type="predicted"/>
<protein>
    <recommendedName>
        <fullName evidence="4">Tetratricopeptide repeat protein</fullName>
    </recommendedName>
</protein>
<comment type="caution">
    <text evidence="2">The sequence shown here is derived from an EMBL/GenBank/DDBJ whole genome shotgun (WGS) entry which is preliminary data.</text>
</comment>
<gene>
    <name evidence="2" type="ORF">KAK06_20475</name>
</gene>
<dbReference type="Gene3D" id="1.25.40.10">
    <property type="entry name" value="Tetratricopeptide repeat domain"/>
    <property type="match status" value="1"/>
</dbReference>
<evidence type="ECO:0000313" key="3">
    <source>
        <dbReference type="Proteomes" id="UP000678374"/>
    </source>
</evidence>
<accession>A0A940YKQ6</accession>
<organism evidence="2 3">
    <name type="scientific">Ideonella aquatica</name>
    <dbReference type="NCBI Taxonomy" id="2824119"/>
    <lineage>
        <taxon>Bacteria</taxon>
        <taxon>Pseudomonadati</taxon>
        <taxon>Pseudomonadota</taxon>
        <taxon>Betaproteobacteria</taxon>
        <taxon>Burkholderiales</taxon>
        <taxon>Sphaerotilaceae</taxon>
        <taxon>Ideonella</taxon>
    </lineage>
</organism>
<dbReference type="SUPFAM" id="SSF48452">
    <property type="entry name" value="TPR-like"/>
    <property type="match status" value="1"/>
</dbReference>
<evidence type="ECO:0000313" key="2">
    <source>
        <dbReference type="EMBL" id="MBQ0961344.1"/>
    </source>
</evidence>
<feature type="chain" id="PRO_5037531932" description="Tetratricopeptide repeat protein" evidence="1">
    <location>
        <begin position="23"/>
        <end position="402"/>
    </location>
</feature>
<evidence type="ECO:0008006" key="4">
    <source>
        <dbReference type="Google" id="ProtNLM"/>
    </source>
</evidence>
<keyword evidence="1" id="KW-0732">Signal</keyword>
<dbReference type="PROSITE" id="PS51257">
    <property type="entry name" value="PROKAR_LIPOPROTEIN"/>
    <property type="match status" value="1"/>
</dbReference>
<keyword evidence="3" id="KW-1185">Reference proteome</keyword>
<name>A0A940YKQ6_9BURK</name>
<sequence>MTSLRALTLALLTAGCLSAVQAQSLRPEVGKPLQAASELLRAGKAKEALAKVREADAVGGKSAQEQLMIDRMRGAAAQRAGDNATAAQAFESAFNSGKLSGGEQIQMAESLAFAYSQLKDNARASQWVQKALSLGSQSQQLKQLQAYLQGASGDYNAIAKDAQGAISAAEQAGRRPEEGDLLRLADAQQRTNNASGQFATLEKLVAYYPKKDYWAATLGRLPRKSGFSDRFSLDLMRLRLATGNLTKTEEYMEMAQLALQAGYATEAKQIVEKGFAAGALGTGAEAERHKRLRDLAVKQEAETAASRDKDIAEATAAKDGNALVQLGSVLAAAGQPDKGISLIEQGMAKGSLKRPEDAKLRLGRAMMLSKNKSKAQQTLRSVQGTDGVADIARLYAILAGQS</sequence>
<dbReference type="InterPro" id="IPR011990">
    <property type="entry name" value="TPR-like_helical_dom_sf"/>
</dbReference>
<dbReference type="EMBL" id="JAGQDE010000027">
    <property type="protein sequence ID" value="MBQ0961344.1"/>
    <property type="molecule type" value="Genomic_DNA"/>
</dbReference>
<dbReference type="AlphaFoldDB" id="A0A940YKQ6"/>
<evidence type="ECO:0000256" key="1">
    <source>
        <dbReference type="SAM" id="SignalP"/>
    </source>
</evidence>
<dbReference type="Proteomes" id="UP000678374">
    <property type="component" value="Unassembled WGS sequence"/>
</dbReference>